<dbReference type="InterPro" id="IPR036259">
    <property type="entry name" value="MFS_trans_sf"/>
</dbReference>
<sequence length="452" mass="49825">MLKFLQPASPIERLPKDKIDPVYKKYRLQVFIGIFIGYAAYYLLRKNFSIAMPYLTEQGFSKTELGFALSAVSLSYGISKFVMRTVSDRSNARVFLPLGLILSAFVSLLMGCFPLFTSSVAIMFVMLFILGWFQGMGWPPSGRVLVHWFSVSERGSKTAIWNVAHNVGGGLMAPIAVTGATLFSTIVASNAGFEGVFIFPALIAIVVAIISYFLIRDTPQSVGLPPIEEYRNDYPTKTRETFEKELTTKEILFKYVLNNKWVWAIAFANIFVYFVRYGVLDWAPMYLSEEKGFDMDKSSIAYFLYEWAGIPGTLLCGWISDKVFKGRRGPAGFVFILGVLVAVLVYWFNPAGKPIIDMACLIAIGFLIYGPVMLIGLQALDFVPKKAAGTAAGLTGLFGYLGGTVTANALMGVLVDAAGWNAGFILLTISCVLAAVVFAFTWNVRGQEIVKN</sequence>
<dbReference type="NCBIfam" id="TIGR00881">
    <property type="entry name" value="2A0104"/>
    <property type="match status" value="1"/>
</dbReference>
<dbReference type="PROSITE" id="PS00942">
    <property type="entry name" value="GLPT"/>
    <property type="match status" value="1"/>
</dbReference>
<feature type="transmembrane region" description="Helical" evidence="9">
    <location>
        <begin position="195"/>
        <end position="215"/>
    </location>
</feature>
<feature type="transmembrane region" description="Helical" evidence="9">
    <location>
        <begin position="300"/>
        <end position="319"/>
    </location>
</feature>
<evidence type="ECO:0000256" key="3">
    <source>
        <dbReference type="ARBA" id="ARBA00022448"/>
    </source>
</evidence>
<keyword evidence="3" id="KW-0813">Transport</keyword>
<feature type="transmembrane region" description="Helical" evidence="9">
    <location>
        <begin position="159"/>
        <end position="183"/>
    </location>
</feature>
<dbReference type="GO" id="GO:0005886">
    <property type="term" value="C:plasma membrane"/>
    <property type="evidence" value="ECO:0007669"/>
    <property type="project" value="UniProtKB-SubCell"/>
</dbReference>
<dbReference type="CDD" id="cd17345">
    <property type="entry name" value="MFS_GlpT"/>
    <property type="match status" value="1"/>
</dbReference>
<feature type="transmembrane region" description="Helical" evidence="9">
    <location>
        <begin position="26"/>
        <end position="44"/>
    </location>
</feature>
<dbReference type="GO" id="GO:0061513">
    <property type="term" value="F:glucose 6-phosphate:phosphate antiporter activity"/>
    <property type="evidence" value="ECO:0007669"/>
    <property type="project" value="TreeGrafter"/>
</dbReference>
<evidence type="ECO:0000256" key="2">
    <source>
        <dbReference type="ARBA" id="ARBA00009598"/>
    </source>
</evidence>
<evidence type="ECO:0000256" key="1">
    <source>
        <dbReference type="ARBA" id="ARBA00004651"/>
    </source>
</evidence>
<dbReference type="FunFam" id="1.20.1250.20:FF:000007">
    <property type="entry name" value="Glycerol-3-phosphate transporter"/>
    <property type="match status" value="1"/>
</dbReference>
<evidence type="ECO:0000256" key="8">
    <source>
        <dbReference type="NCBIfam" id="TIGR00712"/>
    </source>
</evidence>
<dbReference type="PANTHER" id="PTHR43826">
    <property type="entry name" value="GLUCOSE-6-PHOSPHATE EXCHANGER SLC37A4"/>
    <property type="match status" value="1"/>
</dbReference>
<feature type="transmembrane region" description="Helical" evidence="9">
    <location>
        <begin position="122"/>
        <end position="138"/>
    </location>
</feature>
<feature type="transmembrane region" description="Helical" evidence="9">
    <location>
        <begin position="94"/>
        <end position="116"/>
    </location>
</feature>
<feature type="transmembrane region" description="Helical" evidence="9">
    <location>
        <begin position="420"/>
        <end position="442"/>
    </location>
</feature>
<evidence type="ECO:0000256" key="4">
    <source>
        <dbReference type="ARBA" id="ARBA00022475"/>
    </source>
</evidence>
<dbReference type="GO" id="GO:0035435">
    <property type="term" value="P:phosphate ion transmembrane transport"/>
    <property type="evidence" value="ECO:0007669"/>
    <property type="project" value="TreeGrafter"/>
</dbReference>
<dbReference type="EMBL" id="CCRF01000006">
    <property type="protein sequence ID" value="CED99959.1"/>
    <property type="molecule type" value="Genomic_DNA"/>
</dbReference>
<dbReference type="InterPro" id="IPR011701">
    <property type="entry name" value="MFS"/>
</dbReference>
<keyword evidence="6 9" id="KW-1133">Transmembrane helix</keyword>
<dbReference type="GO" id="GO:0015169">
    <property type="term" value="F:glycerol-3-phosphate transmembrane transporter activity"/>
    <property type="evidence" value="ECO:0007669"/>
    <property type="project" value="UniProtKB-UniRule"/>
</dbReference>
<dbReference type="InterPro" id="IPR020846">
    <property type="entry name" value="MFS_dom"/>
</dbReference>
<keyword evidence="7 9" id="KW-0472">Membrane</keyword>
<dbReference type="InterPro" id="IPR021159">
    <property type="entry name" value="Sugar-P_transporter_CS"/>
</dbReference>
<keyword evidence="4" id="KW-1003">Cell membrane</keyword>
<accession>A0A090KMQ1</accession>
<evidence type="ECO:0000256" key="5">
    <source>
        <dbReference type="ARBA" id="ARBA00022692"/>
    </source>
</evidence>
<dbReference type="Proteomes" id="UP000040576">
    <property type="component" value="Unassembled WGS sequence"/>
</dbReference>
<proteinExistence type="inferred from homology"/>
<feature type="transmembrane region" description="Helical" evidence="9">
    <location>
        <begin position="355"/>
        <end position="380"/>
    </location>
</feature>
<gene>
    <name evidence="11" type="primary">glpT</name>
    <name evidence="11" type="ORF">BT1A1_0088</name>
</gene>
<evidence type="ECO:0000259" key="10">
    <source>
        <dbReference type="PROSITE" id="PS50850"/>
    </source>
</evidence>
<dbReference type="SUPFAM" id="SSF103473">
    <property type="entry name" value="MFS general substrate transporter"/>
    <property type="match status" value="1"/>
</dbReference>
<comment type="subcellular location">
    <subcellularLocation>
        <location evidence="1">Cell membrane</location>
        <topology evidence="1">Multi-pass membrane protein</topology>
    </subcellularLocation>
</comment>
<dbReference type="AlphaFoldDB" id="A0A090KMQ1"/>
<feature type="domain" description="Major facilitator superfamily (MFS) profile" evidence="10">
    <location>
        <begin position="26"/>
        <end position="446"/>
    </location>
</feature>
<evidence type="ECO:0000256" key="9">
    <source>
        <dbReference type="SAM" id="Phobius"/>
    </source>
</evidence>
<feature type="transmembrane region" description="Helical" evidence="9">
    <location>
        <begin position="392"/>
        <end position="414"/>
    </location>
</feature>
<feature type="transmembrane region" description="Helical" evidence="9">
    <location>
        <begin position="331"/>
        <end position="349"/>
    </location>
</feature>
<evidence type="ECO:0000313" key="11">
    <source>
        <dbReference type="EMBL" id="CED99959.1"/>
    </source>
</evidence>
<dbReference type="PIRSF" id="PIRSF002808">
    <property type="entry name" value="Hexose_phosphate_transp"/>
    <property type="match status" value="1"/>
</dbReference>
<dbReference type="InterPro" id="IPR051337">
    <property type="entry name" value="OPA_Antiporter"/>
</dbReference>
<comment type="similarity">
    <text evidence="2">Belongs to the major facilitator superfamily. Organophosphate:Pi antiporter (OPA) (TC 2.A.1.4) family.</text>
</comment>
<dbReference type="PANTHER" id="PTHR43826:SF6">
    <property type="entry name" value="GLYCEROL-3-PHOSPHATE TRANSPORTER"/>
    <property type="match status" value="1"/>
</dbReference>
<feature type="transmembrane region" description="Helical" evidence="9">
    <location>
        <begin position="261"/>
        <end position="280"/>
    </location>
</feature>
<dbReference type="Pfam" id="PF07690">
    <property type="entry name" value="MFS_1"/>
    <property type="match status" value="1"/>
</dbReference>
<reference evidence="11 12" key="1">
    <citation type="submission" date="2014-07" db="EMBL/GenBank/DDBJ databases">
        <authorList>
            <person name="Wibberg Daniel"/>
        </authorList>
    </citation>
    <scope>NUCLEOTIDE SEQUENCE [LARGE SCALE GENOMIC DNA]</scope>
</reference>
<keyword evidence="12" id="KW-1185">Reference proteome</keyword>
<dbReference type="RefSeq" id="WP_034766949.1">
    <property type="nucleotide sequence ID" value="NZ_CCRF01000006.1"/>
</dbReference>
<evidence type="ECO:0000313" key="12">
    <source>
        <dbReference type="Proteomes" id="UP000040576"/>
    </source>
</evidence>
<evidence type="ECO:0000256" key="7">
    <source>
        <dbReference type="ARBA" id="ARBA00023136"/>
    </source>
</evidence>
<dbReference type="PROSITE" id="PS50850">
    <property type="entry name" value="MFS"/>
    <property type="match status" value="1"/>
</dbReference>
<organism evidence="11 12">
    <name type="scientific">Caldibacillus thermoamylovorans</name>
    <dbReference type="NCBI Taxonomy" id="35841"/>
    <lineage>
        <taxon>Bacteria</taxon>
        <taxon>Bacillati</taxon>
        <taxon>Bacillota</taxon>
        <taxon>Bacilli</taxon>
        <taxon>Bacillales</taxon>
        <taxon>Bacillaceae</taxon>
        <taxon>Caldibacillus</taxon>
    </lineage>
</organism>
<dbReference type="Gene3D" id="1.20.1250.20">
    <property type="entry name" value="MFS general substrate transporter like domains"/>
    <property type="match status" value="2"/>
</dbReference>
<dbReference type="InterPro" id="IPR005267">
    <property type="entry name" value="G3P_transporter"/>
</dbReference>
<evidence type="ECO:0000256" key="6">
    <source>
        <dbReference type="ARBA" id="ARBA00022989"/>
    </source>
</evidence>
<keyword evidence="5 9" id="KW-0812">Transmembrane</keyword>
<protein>
    <recommendedName>
        <fullName evidence="8">Glycerol-3-phosphate transporter</fullName>
    </recommendedName>
</protein>
<dbReference type="InterPro" id="IPR000849">
    <property type="entry name" value="Sugar_P_transporter"/>
</dbReference>
<dbReference type="NCBIfam" id="TIGR00712">
    <property type="entry name" value="glpT"/>
    <property type="match status" value="1"/>
</dbReference>
<name>A0A090KMQ1_9BACI</name>